<accession>A0A101RKN6</accession>
<name>A0A101RKN6_9ACTN</name>
<comment type="caution">
    <text evidence="1">The sequence shown here is derived from an EMBL/GenBank/DDBJ whole genome shotgun (WGS) entry which is preliminary data.</text>
</comment>
<evidence type="ECO:0000313" key="2">
    <source>
        <dbReference type="Proteomes" id="UP000053669"/>
    </source>
</evidence>
<dbReference type="RefSeq" id="WP_059211659.1">
    <property type="nucleotide sequence ID" value="NZ_KQ948684.1"/>
</dbReference>
<reference evidence="1 2" key="1">
    <citation type="submission" date="2015-10" db="EMBL/GenBank/DDBJ databases">
        <title>Draft genome sequence of Streptomyces canus DSM 40017, type strain for the species Streptomyces canus.</title>
        <authorList>
            <person name="Ruckert C."/>
            <person name="Winkler A."/>
            <person name="Kalinowski J."/>
            <person name="Kampfer P."/>
            <person name="Glaeser S."/>
        </authorList>
    </citation>
    <scope>NUCLEOTIDE SEQUENCE [LARGE SCALE GENOMIC DNA]</scope>
    <source>
        <strain evidence="1 2">DSM 40017</strain>
    </source>
</reference>
<gene>
    <name evidence="1" type="ORF">AQJ46_47910</name>
</gene>
<evidence type="ECO:0000313" key="1">
    <source>
        <dbReference type="EMBL" id="KUN57287.1"/>
    </source>
</evidence>
<sequence length="281" mass="30188">MYDDNLSLIPEDLLHLSTETAAALGRAWTVKAILSSPLVVHPTGMRVMVHQRDGHVQLTAHVSLSTDPRTPAEKVTARLPLTGHPSTALRAADAIRTRILPRFGCMDAVAALRVLALPLRDAGIPAIAHGSTGRTTVEYRSRDFASTSVEFQPGERRPLKVVIRSAREGHTHADVSIPHLSVPEAARLTASVLPRVYTPVPVPDRLPAEVHELAAQLPGLTARHVVSDVPRLTDLTDPSGHLNVRHFLSVKDTGTRSWAAVGLHNAPIATAYALLSAYAAS</sequence>
<proteinExistence type="predicted"/>
<dbReference type="AlphaFoldDB" id="A0A101RKN6"/>
<dbReference type="EMBL" id="LMWU01000074">
    <property type="protein sequence ID" value="KUN57287.1"/>
    <property type="molecule type" value="Genomic_DNA"/>
</dbReference>
<organism evidence="1 2">
    <name type="scientific">Streptomyces canus</name>
    <dbReference type="NCBI Taxonomy" id="58343"/>
    <lineage>
        <taxon>Bacteria</taxon>
        <taxon>Bacillati</taxon>
        <taxon>Actinomycetota</taxon>
        <taxon>Actinomycetes</taxon>
        <taxon>Kitasatosporales</taxon>
        <taxon>Streptomycetaceae</taxon>
        <taxon>Streptomyces</taxon>
        <taxon>Streptomyces aurantiacus group</taxon>
    </lineage>
</organism>
<dbReference type="Proteomes" id="UP000053669">
    <property type="component" value="Unassembled WGS sequence"/>
</dbReference>
<dbReference type="STRING" id="58343.AQJ46_47910"/>
<protein>
    <submittedName>
        <fullName evidence="1">Uncharacterized protein</fullName>
    </submittedName>
</protein>